<proteinExistence type="predicted"/>
<evidence type="ECO:0000313" key="3">
    <source>
        <dbReference type="Proteomes" id="UP000646827"/>
    </source>
</evidence>
<feature type="transmembrane region" description="Helical" evidence="1">
    <location>
        <begin position="120"/>
        <end position="140"/>
    </location>
</feature>
<evidence type="ECO:0000313" key="2">
    <source>
        <dbReference type="EMBL" id="KAG2220119.1"/>
    </source>
</evidence>
<evidence type="ECO:0000256" key="1">
    <source>
        <dbReference type="SAM" id="Phobius"/>
    </source>
</evidence>
<reference evidence="2 3" key="1">
    <citation type="submission" date="2020-12" db="EMBL/GenBank/DDBJ databases">
        <title>Metabolic potential, ecology and presence of endohyphal bacteria is reflected in genomic diversity of Mucoromycotina.</title>
        <authorList>
            <person name="Muszewska A."/>
            <person name="Okrasinska A."/>
            <person name="Steczkiewicz K."/>
            <person name="Drgas O."/>
            <person name="Orlowska M."/>
            <person name="Perlinska-Lenart U."/>
            <person name="Aleksandrzak-Piekarczyk T."/>
            <person name="Szatraj K."/>
            <person name="Zielenkiewicz U."/>
            <person name="Pilsyk S."/>
            <person name="Malc E."/>
            <person name="Mieczkowski P."/>
            <person name="Kruszewska J.S."/>
            <person name="Biernat P."/>
            <person name="Pawlowska J."/>
        </authorList>
    </citation>
    <scope>NUCLEOTIDE SEQUENCE [LARGE SCALE GENOMIC DNA]</scope>
    <source>
        <strain evidence="2 3">CBS 142.35</strain>
    </source>
</reference>
<dbReference type="AlphaFoldDB" id="A0A8H7VMK2"/>
<feature type="transmembrane region" description="Helical" evidence="1">
    <location>
        <begin position="177"/>
        <end position="194"/>
    </location>
</feature>
<feature type="transmembrane region" description="Helical" evidence="1">
    <location>
        <begin position="252"/>
        <end position="272"/>
    </location>
</feature>
<name>A0A8H7VMK2_9FUNG</name>
<feature type="transmembrane region" description="Helical" evidence="1">
    <location>
        <begin position="284"/>
        <end position="305"/>
    </location>
</feature>
<feature type="transmembrane region" description="Helical" evidence="1">
    <location>
        <begin position="147"/>
        <end position="165"/>
    </location>
</feature>
<feature type="transmembrane region" description="Helical" evidence="1">
    <location>
        <begin position="93"/>
        <end position="114"/>
    </location>
</feature>
<organism evidence="2 3">
    <name type="scientific">Circinella minor</name>
    <dbReference type="NCBI Taxonomy" id="1195481"/>
    <lineage>
        <taxon>Eukaryota</taxon>
        <taxon>Fungi</taxon>
        <taxon>Fungi incertae sedis</taxon>
        <taxon>Mucoromycota</taxon>
        <taxon>Mucoromycotina</taxon>
        <taxon>Mucoromycetes</taxon>
        <taxon>Mucorales</taxon>
        <taxon>Lichtheimiaceae</taxon>
        <taxon>Circinella</taxon>
    </lineage>
</organism>
<gene>
    <name evidence="2" type="ORF">INT45_006147</name>
</gene>
<dbReference type="Proteomes" id="UP000646827">
    <property type="component" value="Unassembled WGS sequence"/>
</dbReference>
<accession>A0A8H7VMK2</accession>
<comment type="caution">
    <text evidence="2">The sequence shown here is derived from an EMBL/GenBank/DDBJ whole genome shotgun (WGS) entry which is preliminary data.</text>
</comment>
<keyword evidence="1" id="KW-1133">Transmembrane helix</keyword>
<keyword evidence="1" id="KW-0812">Transmembrane</keyword>
<dbReference type="OrthoDB" id="10043543at2759"/>
<dbReference type="EMBL" id="JAEPRB010000151">
    <property type="protein sequence ID" value="KAG2220119.1"/>
    <property type="molecule type" value="Genomic_DNA"/>
</dbReference>
<sequence length="334" mass="37524">MSIFKRNTDTLSPTKLSATSINFRNYGAAESCDVTSNIPTHLQQNHNGKDIAANHDIESNMGTNNETEDKEPKRLVPGGKMPKAEGNQMIKRLVSVVFMLLIQIGIPLLLYYGLRNKIGVVYALVISGIPPFLNVIYGFIRKRQIEVLGCIISVSFILSAVVSIVSGDERAALVRDSSVGAIVGCMFLVTLIPIHNRYVDLYPLTFIMAEQMYADVKYKWTDHEGNSQEQNITRWQWEHVTFFKINMYIQTACWGVLLVLQLVVCALMVWSGLSADEIVMYNNIFSLATTVTMITGSIVAGTYGLKKEKEVGKKWTEENDFTSIFERQQQDTQC</sequence>
<dbReference type="NCBIfam" id="NF041646">
    <property type="entry name" value="VC0807_fam"/>
    <property type="match status" value="1"/>
</dbReference>
<protein>
    <submittedName>
        <fullName evidence="2">Uncharacterized protein</fullName>
    </submittedName>
</protein>
<keyword evidence="1" id="KW-0472">Membrane</keyword>
<keyword evidence="3" id="KW-1185">Reference proteome</keyword>